<dbReference type="PROSITE" id="PS50885">
    <property type="entry name" value="HAMP"/>
    <property type="match status" value="1"/>
</dbReference>
<dbReference type="SMART" id="SM00304">
    <property type="entry name" value="HAMP"/>
    <property type="match status" value="1"/>
</dbReference>
<keyword evidence="2 4" id="KW-0807">Transducer</keyword>
<keyword evidence="5" id="KW-0812">Transmembrane</keyword>
<dbReference type="EMBL" id="CP071503">
    <property type="protein sequence ID" value="QSX33025.1"/>
    <property type="molecule type" value="Genomic_DNA"/>
</dbReference>
<comment type="subcellular location">
    <subcellularLocation>
        <location evidence="1">Membrane</location>
    </subcellularLocation>
</comment>
<keyword evidence="5" id="KW-0472">Membrane</keyword>
<protein>
    <submittedName>
        <fullName evidence="8">Methyl-accepting chemotaxis protein</fullName>
    </submittedName>
</protein>
<dbReference type="Pfam" id="PF00015">
    <property type="entry name" value="MCPsignal"/>
    <property type="match status" value="1"/>
</dbReference>
<evidence type="ECO:0000256" key="4">
    <source>
        <dbReference type="PROSITE-ProRule" id="PRU00284"/>
    </source>
</evidence>
<evidence type="ECO:0000313" key="8">
    <source>
        <dbReference type="EMBL" id="QSX33025.1"/>
    </source>
</evidence>
<proteinExistence type="inferred from homology"/>
<dbReference type="Proteomes" id="UP000662770">
    <property type="component" value="Chromosome"/>
</dbReference>
<evidence type="ECO:0000259" key="6">
    <source>
        <dbReference type="PROSITE" id="PS50111"/>
    </source>
</evidence>
<dbReference type="Pfam" id="PF00672">
    <property type="entry name" value="HAMP"/>
    <property type="match status" value="1"/>
</dbReference>
<dbReference type="InterPro" id="IPR004089">
    <property type="entry name" value="MCPsignal_dom"/>
</dbReference>
<dbReference type="InterPro" id="IPR003660">
    <property type="entry name" value="HAMP_dom"/>
</dbReference>
<accession>A0ABX7QPW5</accession>
<dbReference type="SUPFAM" id="SSF58104">
    <property type="entry name" value="Methyl-accepting chemotaxis protein (MCP) signaling domain"/>
    <property type="match status" value="1"/>
</dbReference>
<feature type="transmembrane region" description="Helical" evidence="5">
    <location>
        <begin position="325"/>
        <end position="343"/>
    </location>
</feature>
<dbReference type="CDD" id="cd06225">
    <property type="entry name" value="HAMP"/>
    <property type="match status" value="1"/>
</dbReference>
<keyword evidence="9" id="KW-1185">Reference proteome</keyword>
<evidence type="ECO:0000256" key="1">
    <source>
        <dbReference type="ARBA" id="ARBA00004370"/>
    </source>
</evidence>
<dbReference type="SMART" id="SM00283">
    <property type="entry name" value="MA"/>
    <property type="match status" value="1"/>
</dbReference>
<evidence type="ECO:0000259" key="7">
    <source>
        <dbReference type="PROSITE" id="PS50885"/>
    </source>
</evidence>
<organism evidence="8 9">
    <name type="scientific">Shewanella avicenniae</name>
    <dbReference type="NCBI Taxonomy" id="2814294"/>
    <lineage>
        <taxon>Bacteria</taxon>
        <taxon>Pseudomonadati</taxon>
        <taxon>Pseudomonadota</taxon>
        <taxon>Gammaproteobacteria</taxon>
        <taxon>Alteromonadales</taxon>
        <taxon>Shewanellaceae</taxon>
        <taxon>Shewanella</taxon>
    </lineage>
</organism>
<name>A0ABX7QPW5_9GAMM</name>
<keyword evidence="5" id="KW-1133">Transmembrane helix</keyword>
<dbReference type="PANTHER" id="PTHR32089:SF70">
    <property type="entry name" value="ENERGY TAXIS MODULATING METHYL ACCEPTING SENSORY TRANSDUCER"/>
    <property type="match status" value="1"/>
</dbReference>
<evidence type="ECO:0000256" key="3">
    <source>
        <dbReference type="ARBA" id="ARBA00029447"/>
    </source>
</evidence>
<dbReference type="PROSITE" id="PS50111">
    <property type="entry name" value="CHEMOTAXIS_TRANSDUC_2"/>
    <property type="match status" value="1"/>
</dbReference>
<evidence type="ECO:0000313" key="9">
    <source>
        <dbReference type="Proteomes" id="UP000662770"/>
    </source>
</evidence>
<reference evidence="8 9" key="1">
    <citation type="submission" date="2021-03" db="EMBL/GenBank/DDBJ databases">
        <title>Novel species identification of genus Shewanella.</title>
        <authorList>
            <person name="Liu G."/>
            <person name="Zhang Q."/>
        </authorList>
    </citation>
    <scope>NUCLEOTIDE SEQUENCE [LARGE SCALE GENOMIC DNA]</scope>
    <source>
        <strain evidence="8 9">FJAT-51800</strain>
    </source>
</reference>
<dbReference type="Gene3D" id="1.10.287.950">
    <property type="entry name" value="Methyl-accepting chemotaxis protein"/>
    <property type="match status" value="1"/>
</dbReference>
<dbReference type="RefSeq" id="WP_207354261.1">
    <property type="nucleotide sequence ID" value="NZ_CP071503.1"/>
</dbReference>
<evidence type="ECO:0000256" key="2">
    <source>
        <dbReference type="ARBA" id="ARBA00023224"/>
    </source>
</evidence>
<dbReference type="PANTHER" id="PTHR32089">
    <property type="entry name" value="METHYL-ACCEPTING CHEMOTAXIS PROTEIN MCPB"/>
    <property type="match status" value="1"/>
</dbReference>
<evidence type="ECO:0000256" key="5">
    <source>
        <dbReference type="SAM" id="Phobius"/>
    </source>
</evidence>
<feature type="domain" description="Methyl-accepting transducer" evidence="6">
    <location>
        <begin position="401"/>
        <end position="637"/>
    </location>
</feature>
<feature type="domain" description="HAMP" evidence="7">
    <location>
        <begin position="344"/>
        <end position="396"/>
    </location>
</feature>
<gene>
    <name evidence="8" type="ORF">JYB87_14970</name>
</gene>
<sequence length="673" mass="72946">MKLNVSTRVIAGFTLLTLLLLVMGSVSWLANQELKRATQVTHGLSIPALNATNRLSEALTEQQRMLLIGYHNDSISAMADIASRFSEQQQFFAKQLTNLKTLVQQRQDILQLADLLQQRYQQFSLAAAGMIEDKANGLQMLETLTKRRNAFERQLDDSGVVLLELMDLDMSDDANQQQIASIATTLDQRLTNTVSSIYDLVATGEQGTFDLIAQELSFIVQEANNKLAEITRLGKASLDEQQLSALKQNTDKLLQQLVGPDSIVAAKRQQLVLTQRLAEMLGQTDNLKSDTLTAMKNLSNAIEGLTQELNQQTLAQIEGAQTNTIAVAVLAIVVAIGISIAVVKPLKSALSRINKALSVVASGNLTHRLDDSSNDELADVAKNCNTLIENLRLLITGILSRANQLSSAAEQTSAVMSASLSSIQQQQAQVDQVATATNELDSSAQQVSHSADHALVQISQADEETHKMRAIADENRRTIEQLATEVVKASEVINQLHHDTGAIGSILDVIRGVAEQTNLLALNAAIEAARAGEQGRGFAVVADEVRNLASRTEQSTREIQQMIEVLQQGAKHAVATMEKGQQQAQLCVQKTELADLALQAIASAVQQAHEAGSQIANATQEQTDVSRQVAEMLAHIATLSDKTSSGANKTAESSYQVAKLAEELQLSVKEFWV</sequence>
<comment type="similarity">
    <text evidence="3">Belongs to the methyl-accepting chemotaxis (MCP) protein family.</text>
</comment>